<comment type="caution">
    <text evidence="1">The sequence shown here is derived from an EMBL/GenBank/DDBJ whole genome shotgun (WGS) entry which is preliminary data.</text>
</comment>
<dbReference type="RefSeq" id="WP_222988785.1">
    <property type="nucleotide sequence ID" value="NZ_JAINVV010000003.1"/>
</dbReference>
<evidence type="ECO:0000313" key="1">
    <source>
        <dbReference type="EMBL" id="MBY8821691.1"/>
    </source>
</evidence>
<sequence>MTFHPLRDVRVIDMGLLLPGPVCALHLAWLGADVLKVEPPHGDAGRVLYDGAFFDTYNRGKRSIAIDLKTEQGRAVFLDLADQADILIENFRPGVAERLGIGAGVLQARNPRLIYCAITGFGSGSRASAPAHDLNFLARSGALGLPTTWSGQGRQSTRPAMPIADFGGAAMAVQAILAALFERTRTGNGARIEIAMQEVMLHWIGWRTSADERADERAWTRHLEPANDLYLTADGRGIAIGAIESHLWRGLVAALEDAGAVLPPGAMDWDWQARRIHAQELSDALAIVFAARPLAEWLERLEAAGVPADPVNTPPEAFADPWAIERKLVGDDGWIRPPLPGVGALSPAPAVDADGPAVRQGMAWKAPPLA</sequence>
<dbReference type="InterPro" id="IPR023606">
    <property type="entry name" value="CoA-Trfase_III_dom_1_sf"/>
</dbReference>
<accession>A0ABS7PK79</accession>
<dbReference type="GO" id="GO:0016740">
    <property type="term" value="F:transferase activity"/>
    <property type="evidence" value="ECO:0007669"/>
    <property type="project" value="UniProtKB-KW"/>
</dbReference>
<reference evidence="1 2" key="1">
    <citation type="submission" date="2021-08" db="EMBL/GenBank/DDBJ databases">
        <authorList>
            <person name="Tuo L."/>
        </authorList>
    </citation>
    <scope>NUCLEOTIDE SEQUENCE [LARGE SCALE GENOMIC DNA]</scope>
    <source>
        <strain evidence="1 2">JCM 31229</strain>
    </source>
</reference>
<keyword evidence="1" id="KW-0808">Transferase</keyword>
<keyword evidence="2" id="KW-1185">Reference proteome</keyword>
<dbReference type="EMBL" id="JAINVV010000003">
    <property type="protein sequence ID" value="MBY8821691.1"/>
    <property type="molecule type" value="Genomic_DNA"/>
</dbReference>
<evidence type="ECO:0000313" key="2">
    <source>
        <dbReference type="Proteomes" id="UP000706039"/>
    </source>
</evidence>
<dbReference type="Gene3D" id="3.40.50.10540">
    <property type="entry name" value="Crotonobetainyl-coa:carnitine coa-transferase, domain 1"/>
    <property type="match status" value="1"/>
</dbReference>
<organism evidence="1 2">
    <name type="scientific">Sphingomonas colocasiae</name>
    <dbReference type="NCBI Taxonomy" id="1848973"/>
    <lineage>
        <taxon>Bacteria</taxon>
        <taxon>Pseudomonadati</taxon>
        <taxon>Pseudomonadota</taxon>
        <taxon>Alphaproteobacteria</taxon>
        <taxon>Sphingomonadales</taxon>
        <taxon>Sphingomonadaceae</taxon>
        <taxon>Sphingomonas</taxon>
    </lineage>
</organism>
<dbReference type="PANTHER" id="PTHR48228">
    <property type="entry name" value="SUCCINYL-COA--D-CITRAMALATE COA-TRANSFERASE"/>
    <property type="match status" value="1"/>
</dbReference>
<dbReference type="SUPFAM" id="SSF89796">
    <property type="entry name" value="CoA-transferase family III (CaiB/BaiF)"/>
    <property type="match status" value="1"/>
</dbReference>
<protein>
    <submittedName>
        <fullName evidence="1">CoA transferase</fullName>
    </submittedName>
</protein>
<dbReference type="Gene3D" id="3.30.1540.10">
    <property type="entry name" value="formyl-coa transferase, domain 3"/>
    <property type="match status" value="1"/>
</dbReference>
<dbReference type="InterPro" id="IPR003673">
    <property type="entry name" value="CoA-Trfase_fam_III"/>
</dbReference>
<gene>
    <name evidence="1" type="ORF">K7G82_05265</name>
</gene>
<name>A0ABS7PK79_9SPHN</name>
<dbReference type="InterPro" id="IPR050509">
    <property type="entry name" value="CoA-transferase_III"/>
</dbReference>
<dbReference type="PANTHER" id="PTHR48228:SF5">
    <property type="entry name" value="ALPHA-METHYLACYL-COA RACEMASE"/>
    <property type="match status" value="1"/>
</dbReference>
<dbReference type="InterPro" id="IPR044855">
    <property type="entry name" value="CoA-Trfase_III_dom3_sf"/>
</dbReference>
<dbReference type="Pfam" id="PF02515">
    <property type="entry name" value="CoA_transf_3"/>
    <property type="match status" value="1"/>
</dbReference>
<proteinExistence type="predicted"/>
<dbReference type="Proteomes" id="UP000706039">
    <property type="component" value="Unassembled WGS sequence"/>
</dbReference>